<organism evidence="1 2">
    <name type="scientific">Rhynchophorus ferrugineus</name>
    <name type="common">Red palm weevil</name>
    <name type="synonym">Curculio ferrugineus</name>
    <dbReference type="NCBI Taxonomy" id="354439"/>
    <lineage>
        <taxon>Eukaryota</taxon>
        <taxon>Metazoa</taxon>
        <taxon>Ecdysozoa</taxon>
        <taxon>Arthropoda</taxon>
        <taxon>Hexapoda</taxon>
        <taxon>Insecta</taxon>
        <taxon>Pterygota</taxon>
        <taxon>Neoptera</taxon>
        <taxon>Endopterygota</taxon>
        <taxon>Coleoptera</taxon>
        <taxon>Polyphaga</taxon>
        <taxon>Cucujiformia</taxon>
        <taxon>Curculionidae</taxon>
        <taxon>Dryophthorinae</taxon>
        <taxon>Rhynchophorus</taxon>
    </lineage>
</organism>
<dbReference type="EMBL" id="JAACXV010000406">
    <property type="protein sequence ID" value="KAF7278163.1"/>
    <property type="molecule type" value="Genomic_DNA"/>
</dbReference>
<dbReference type="AlphaFoldDB" id="A0A834IGB5"/>
<dbReference type="Proteomes" id="UP000625711">
    <property type="component" value="Unassembled WGS sequence"/>
</dbReference>
<name>A0A834IGB5_RHYFE</name>
<protein>
    <submittedName>
        <fullName evidence="1">Uncharacterized protein</fullName>
    </submittedName>
</protein>
<accession>A0A834IGB5</accession>
<sequence>MGRDIFVSDEVPIYEVEAAEKNEVNEDLKGEIEHAPCHMEYQVMKRVVGTCIKLGKSATGCVAGNYLHPFHPECI</sequence>
<proteinExistence type="predicted"/>
<reference evidence="1" key="1">
    <citation type="submission" date="2020-08" db="EMBL/GenBank/DDBJ databases">
        <title>Genome sequencing and assembly of the red palm weevil Rhynchophorus ferrugineus.</title>
        <authorList>
            <person name="Dias G.B."/>
            <person name="Bergman C.M."/>
            <person name="Manee M."/>
        </authorList>
    </citation>
    <scope>NUCLEOTIDE SEQUENCE</scope>
    <source>
        <strain evidence="1">AA-2017</strain>
        <tissue evidence="1">Whole larva</tissue>
    </source>
</reference>
<dbReference type="OrthoDB" id="6626870at2759"/>
<gene>
    <name evidence="1" type="ORF">GWI33_008778</name>
</gene>
<comment type="caution">
    <text evidence="1">The sequence shown here is derived from an EMBL/GenBank/DDBJ whole genome shotgun (WGS) entry which is preliminary data.</text>
</comment>
<keyword evidence="2" id="KW-1185">Reference proteome</keyword>
<evidence type="ECO:0000313" key="2">
    <source>
        <dbReference type="Proteomes" id="UP000625711"/>
    </source>
</evidence>
<evidence type="ECO:0000313" key="1">
    <source>
        <dbReference type="EMBL" id="KAF7278163.1"/>
    </source>
</evidence>